<organism evidence="1 2">
    <name type="scientific">Rufibacter tibetensis</name>
    <dbReference type="NCBI Taxonomy" id="512763"/>
    <lineage>
        <taxon>Bacteria</taxon>
        <taxon>Pseudomonadati</taxon>
        <taxon>Bacteroidota</taxon>
        <taxon>Cytophagia</taxon>
        <taxon>Cytophagales</taxon>
        <taxon>Hymenobacteraceae</taxon>
        <taxon>Rufibacter</taxon>
    </lineage>
</organism>
<proteinExistence type="predicted"/>
<gene>
    <name evidence="1" type="ORF">DC20_14065</name>
</gene>
<keyword evidence="2" id="KW-1185">Reference proteome</keyword>
<dbReference type="AlphaFoldDB" id="A0A0P0D3F2"/>
<evidence type="ECO:0008006" key="3">
    <source>
        <dbReference type="Google" id="ProtNLM"/>
    </source>
</evidence>
<dbReference type="Gene3D" id="3.40.50.2000">
    <property type="entry name" value="Glycogen Phosphorylase B"/>
    <property type="match status" value="1"/>
</dbReference>
<accession>A0A0P0D3F2</accession>
<dbReference type="SUPFAM" id="SSF53756">
    <property type="entry name" value="UDP-Glycosyltransferase/glycogen phosphorylase"/>
    <property type="match status" value="1"/>
</dbReference>
<dbReference type="STRING" id="512763.DC20_14065"/>
<dbReference type="Gene3D" id="3.40.50.11010">
    <property type="match status" value="1"/>
</dbReference>
<dbReference type="KEGG" id="rti:DC20_14065"/>
<reference evidence="1 2" key="1">
    <citation type="submission" date="2015-08" db="EMBL/GenBank/DDBJ databases">
        <title>Complete genome sequence of Rufibacter tibetensis strain 1351t, a radiation-resistant bacterium from tibet plateau.</title>
        <authorList>
            <person name="Dai J."/>
        </authorList>
    </citation>
    <scope>NUCLEOTIDE SEQUENCE [LARGE SCALE GENOMIC DNA]</scope>
    <source>
        <strain evidence="1 2">1351</strain>
    </source>
</reference>
<dbReference type="Proteomes" id="UP000061382">
    <property type="component" value="Chromosome"/>
</dbReference>
<name>A0A0P0D3F2_9BACT</name>
<dbReference type="Pfam" id="PF13692">
    <property type="entry name" value="Glyco_trans_1_4"/>
    <property type="match status" value="1"/>
</dbReference>
<sequence length="396" mass="45269">MVSTSRWDNPYSSVGFSFAKEFSKKNRVFYIDHPISIKEFVSEYSNGDMIKSRKPALLYGKNKYRKIEGTSDNLTVVTPKLTLPINWLNEGVVYNYLSKLNDKIVNSTIRELVKDYNIKDYVFFNSYDPFFFVNIPEDIKPKVKVYQTIDDISQETYIARHGIRLEKEQASGADVTLATSRELSRLMSKYSNKVYCVPNAADFSLFQRAVSEKLDRPKELVGIDKKIITYTGNIGTRINYALLKQVALTYPENVLLMVGPTSTEDYKKVGLEKLPNVIFTGAKDINDLPAYLQYSNCLLIPFEYSLLTKSIYPLKVNEYLTSGKPVVSTAFSDDIKDFADVAYIAENETQFVSLVGLALQEDTDELIRKRISKALTNTWEARVNQFWNIIEEVEAT</sequence>
<dbReference type="PATRIC" id="fig|512763.3.peg.3084"/>
<dbReference type="EMBL" id="CP012643">
    <property type="protein sequence ID" value="ALJ01463.1"/>
    <property type="molecule type" value="Genomic_DNA"/>
</dbReference>
<protein>
    <recommendedName>
        <fullName evidence="3">Glycosyl transferase family 1</fullName>
    </recommendedName>
</protein>
<evidence type="ECO:0000313" key="1">
    <source>
        <dbReference type="EMBL" id="ALJ01463.1"/>
    </source>
</evidence>
<evidence type="ECO:0000313" key="2">
    <source>
        <dbReference type="Proteomes" id="UP000061382"/>
    </source>
</evidence>